<dbReference type="SUPFAM" id="SSF52777">
    <property type="entry name" value="CoA-dependent acyltransferases"/>
    <property type="match status" value="2"/>
</dbReference>
<feature type="transmembrane region" description="Helical" evidence="8">
    <location>
        <begin position="268"/>
        <end position="287"/>
    </location>
</feature>
<feature type="transmembrane region" description="Helical" evidence="8">
    <location>
        <begin position="866"/>
        <end position="883"/>
    </location>
</feature>
<feature type="transmembrane region" description="Helical" evidence="8">
    <location>
        <begin position="2385"/>
        <end position="2406"/>
    </location>
</feature>
<dbReference type="Pfam" id="PF08241">
    <property type="entry name" value="Methyltransf_11"/>
    <property type="match status" value="1"/>
</dbReference>
<dbReference type="SUPFAM" id="SSF47336">
    <property type="entry name" value="ACP-like"/>
    <property type="match status" value="1"/>
</dbReference>
<dbReference type="Pfam" id="PF03522">
    <property type="entry name" value="SLC12"/>
    <property type="match status" value="1"/>
</dbReference>
<feature type="transmembrane region" description="Helical" evidence="8">
    <location>
        <begin position="183"/>
        <end position="207"/>
    </location>
</feature>
<dbReference type="InterPro" id="IPR045851">
    <property type="entry name" value="AMP-bd_C_sf"/>
</dbReference>
<evidence type="ECO:0000256" key="7">
    <source>
        <dbReference type="SAM" id="MobiDB-lite"/>
    </source>
</evidence>
<keyword evidence="3" id="KW-0597">Phosphoprotein</keyword>
<feature type="transmembrane region" description="Helical" evidence="8">
    <location>
        <begin position="569"/>
        <end position="586"/>
    </location>
</feature>
<feature type="compositionally biased region" description="Polar residues" evidence="7">
    <location>
        <begin position="34"/>
        <end position="44"/>
    </location>
</feature>
<dbReference type="InterPro" id="IPR000873">
    <property type="entry name" value="AMP-dep_synth/lig_dom"/>
</dbReference>
<dbReference type="PROSITE" id="PS50075">
    <property type="entry name" value="CARRIER"/>
    <property type="match status" value="1"/>
</dbReference>
<dbReference type="Pfam" id="PF00501">
    <property type="entry name" value="AMP-binding"/>
    <property type="match status" value="1"/>
</dbReference>
<protein>
    <recommendedName>
        <fullName evidence="9">Carrier domain-containing protein</fullName>
    </recommendedName>
</protein>
<dbReference type="GO" id="GO:0045202">
    <property type="term" value="C:synapse"/>
    <property type="evidence" value="ECO:0007669"/>
    <property type="project" value="GOC"/>
</dbReference>
<dbReference type="Pfam" id="PF00550">
    <property type="entry name" value="PP-binding"/>
    <property type="match status" value="1"/>
</dbReference>
<dbReference type="Gene3D" id="2.160.10.10">
    <property type="entry name" value="Hexapeptide repeat proteins"/>
    <property type="match status" value="2"/>
</dbReference>
<dbReference type="InterPro" id="IPR013216">
    <property type="entry name" value="Methyltransf_11"/>
</dbReference>
<dbReference type="EMBL" id="CAJNON010000975">
    <property type="protein sequence ID" value="CAF1411695.1"/>
    <property type="molecule type" value="Genomic_DNA"/>
</dbReference>
<dbReference type="GO" id="GO:0006884">
    <property type="term" value="P:cell volume homeostasis"/>
    <property type="evidence" value="ECO:0007669"/>
    <property type="project" value="TreeGrafter"/>
</dbReference>
<dbReference type="Gene3D" id="1.20.1740.10">
    <property type="entry name" value="Amino acid/polyamine transporter I"/>
    <property type="match status" value="1"/>
</dbReference>
<feature type="transmembrane region" description="Helical" evidence="8">
    <location>
        <begin position="2194"/>
        <end position="2212"/>
    </location>
</feature>
<evidence type="ECO:0000313" key="11">
    <source>
        <dbReference type="Proteomes" id="UP000663891"/>
    </source>
</evidence>
<dbReference type="Gene3D" id="3.30.300.30">
    <property type="match status" value="1"/>
</dbReference>
<keyword evidence="2" id="KW-0596">Phosphopantetheine</keyword>
<dbReference type="PANTHER" id="PTHR11827">
    <property type="entry name" value="SOLUTE CARRIER FAMILY 12, CATION COTRANSPORTERS"/>
    <property type="match status" value="1"/>
</dbReference>
<name>A0A815LKX7_9BILA</name>
<reference evidence="10" key="1">
    <citation type="submission" date="2021-02" db="EMBL/GenBank/DDBJ databases">
        <authorList>
            <person name="Nowell W R."/>
        </authorList>
    </citation>
    <scope>NUCLEOTIDE SEQUENCE</scope>
</reference>
<feature type="transmembrane region" description="Helical" evidence="8">
    <location>
        <begin position="432"/>
        <end position="451"/>
    </location>
</feature>
<feature type="region of interest" description="Disordered" evidence="7">
    <location>
        <begin position="1"/>
        <end position="45"/>
    </location>
</feature>
<dbReference type="GO" id="GO:1990573">
    <property type="term" value="P:potassium ion import across plasma membrane"/>
    <property type="evidence" value="ECO:0007669"/>
    <property type="project" value="TreeGrafter"/>
</dbReference>
<dbReference type="GO" id="GO:0008757">
    <property type="term" value="F:S-adenosylmethionine-dependent methyltransferase activity"/>
    <property type="evidence" value="ECO:0007669"/>
    <property type="project" value="InterPro"/>
</dbReference>
<dbReference type="GO" id="GO:0055075">
    <property type="term" value="P:potassium ion homeostasis"/>
    <property type="evidence" value="ECO:0007669"/>
    <property type="project" value="TreeGrafter"/>
</dbReference>
<feature type="transmembrane region" description="Helical" evidence="8">
    <location>
        <begin position="219"/>
        <end position="247"/>
    </location>
</feature>
<keyword evidence="5 8" id="KW-1133">Transmembrane helix</keyword>
<evidence type="ECO:0000256" key="4">
    <source>
        <dbReference type="ARBA" id="ARBA00022692"/>
    </source>
</evidence>
<dbReference type="InterPro" id="IPR036736">
    <property type="entry name" value="ACP-like_sf"/>
</dbReference>
<feature type="transmembrane region" description="Helical" evidence="8">
    <location>
        <begin position="630"/>
        <end position="663"/>
    </location>
</feature>
<evidence type="ECO:0000256" key="5">
    <source>
        <dbReference type="ARBA" id="ARBA00022989"/>
    </source>
</evidence>
<dbReference type="Gene3D" id="3.40.50.150">
    <property type="entry name" value="Vaccinia Virus protein VP39"/>
    <property type="match status" value="1"/>
</dbReference>
<feature type="non-terminal residue" evidence="10">
    <location>
        <position position="1"/>
    </location>
</feature>
<evidence type="ECO:0000256" key="6">
    <source>
        <dbReference type="ARBA" id="ARBA00023136"/>
    </source>
</evidence>
<sequence length="2938" mass="334334">MATSTDNTELEQQVSSSPSRLPYHVSFNDDQLPASRQDSLSSAEKSGRFVVVKSSDVPDINENDTMDSSHTTIENEKMPLQAQSDVSVKFNESIFEEHDHRPRTVLDQLYNYKGGIVPNAAEREKPSTAQQQSANLGTIFGVYLPCVQNIFGVIVFIRLFWLIGIAGIFQTLLIVIICSSCTLLTAISMAAIATNGIVPAGGAYFMISRSLGPEFGGAVGILFYLGNTFAASMYIVGAVEIVVKYMCPEKCRLFGDDVEIPSVAFNHYRIYGTILLLIIGACVLIGIKFVTKIAPFSLCAVLISILAIYAGVIKSSFSPPDLRICLVGSNPSHLIKSNVLHNDIERYCRPDKWCSRDNETILCPLYVAICNKSTNTLCSPNGYIENVRAVPAVPGLKNWQLSENLFSHYRQEGEVERDVKGDASYEVVAQEITTFLILVGIYFPSVTGIMAGSNRSGDLRDPSRSIPRGTIAAIITTSIIYLSNVIFLAACVHSSLLRDKFGDSVNKQLIVAILAWPNKWVIMIGAFCSTVGAGLQTLTGAPRLLQAVAKDNLIPILSPLAKSYRGEPVPALFLTLLICECGILIADVDKLTALLSMFFLLCYGFVNLACALQTILKAPSWRPRFRFYHWFLSFMGVCLCISIMFIASWYFALVAMLIAIVIYKFIEYKGAEKEWGDGIRGLSMSAARYALFRVDESQPHTKNWRPQLLAFFNAQRNEEDEVFTLRHPKLLNFLYQLKAGQGFVVAASILEGDYLEKHQYIEPVRSVLKAGLAQAKVQGFAEVLAAKDAEDGISALIQTEGLGGLRPNTIILCWPIHWKKDYDSYTADAFIRTIAIAEARQCAVIVPKNIDNFPEHKQIQEGTIDIWWIIHDGGLLFLIAFLLKRNKVWARCRIRLFTVAQLEDNSVEMKKDLEQYMYQLRIEAEVNVVEMEDQEISAYAYERTLKLAERVKLLKDLKLPDKELQLQAKGFERRASKPQIFMDSIINNQQRQQSFEESNDQYQYTFTPNQLETLKKSVTESSMRKMHSAVRLNQQIRERSRDAKLVLINLPSPPSKHTSLAAYSYMEYVDALTEAPASFAQYQIWSGNQRDADIDYSFLTTHNIPFFYRLYKRNVLSVKQLSHALQLIVNKHESLHTSLIYDSNKNIIMQRVLTQQDINNDMFIITESTYETDEQLNAIIENEKCNPQLFDLTQGLVFRCHIIYYKQISSNNILSDKDIVIFNFHHAFFDYPSMNIFLHDLEQAYKTGQLTIDNDTTLRYIDYAVIERQMSMTGASMFWLDALHDCKLDQSLSLPYDRYRLSNEHRTSHATSISFDFGQDLSHHFLLYALSNNIKCEHLALATYFIFLFRLTNGEKDICISMNSDNRYRDELKSIIGLFENVIPLRCQLDPHWSFLYLLDYVREIANNSMKYSYFPLRRILNQNPNVSQPSFLNISFEFLSSMTTIDNKLIRIGDSELAPIPSTMSINDNEIINKYDFSLLFQHDLNMNQLSCTINASLDLFNVETIDMISQRFHSMLKQLFNSVHDQINKSIYELSLTLPNEQYLMQSLNNTQISFPSPLNCIHHEFVYQVMKHPQKLAIELDEQSLTYCELLYYVQILSLTLLNDYHITPGEIVCQCVERSLSMVISIMGIEMSGGVYCPLSLRDPQHRLHTLVKQTESRLVLVHWLTKDMFNDDITTFNISSTLVNNDIHGSFDIEQLSNVIVRQENIAYIIFTSGSTGIPKAVQVRHKNFTEFMCSLVYGDVVNERDTILQIARCSFDVHVQDIMGTFMIGSSLIMLHPRGIMDFDYLASVFQEKTITCITTVPTIIHNFFTYLQQQNQHNVAQYVRSVCSGGEPCSMKLINLILNTVTRTCQIWNVYGPAETTVDCTFHVFDNATETESFPIGRPLSKYQNLVLDQFSQSVFTDQEGELFVGGVGVFAGYLGRDDLTAKALVEIDGELFYRTGDLVRIDNNGLLYYQGRKDHQIKLHGQRIELGEIEQCLLRTSISACVVMKWNEEHLVAYVQSSDINEKQLREHCQSYLPSQMIPSFFVILDKLPLNVNGKIDRKLLPPHDFSSFVSDYSSNIPSTNVEQQLQKIFSQAFHVESPPIDVSFGQLGGTSLDAIHALTLIRQQVHTNIDIGLLFANPSIRQLAIAVEPLLISNQSQETVFTVNQSHETYVHLAPSFVVESIGVIVLFCQWLWPIIIIHQWCPLFFPFLPAFHLIFYAICSRLFSLQNNKTDIVFSWNYYRWWFLDRLWNNNTFWLQHILGTPFYNYYLRLCGAHISTEAHIYTTAMDAPWLVEIDDGTWIADQTLLNCFHFNGDNTFKLYPIRIGSNCSVGTRSILFDGINMQNNIIVQPMSSVTGSIASRTVIDGEEHKPVSSNDSMTHSNRSLSLWHKIYQIVVLISLICIHYTILIFVYKIYSIKQIPLPISIAFCWTLWSIIGCFVSVVLLKYVVGSCAAGDTYSIASWSYLHKLWIRQLIVSSFRHAWLLPSAYDDIYPFVLRWLGAHIEDNVKLYDIGIFLSYPTNLLKLETGITVFGYVLLVPTEMTLSGDHRVDRITLEAHANLANRCSILPGSHLASETMVGNLTRISREINSKQGDVFIGVPARVMPFKMPLRSNITDQIENTSLWHTCFWHFISKCLLINIYSLGGFIGGPIIHITLICSLCRRNSSIRYELVQPILGRLTHDCQQFMCPFISNTQWLIRLFRRFGAHIGKGVVLPDFSCITFYHLITIGDNVRLNMHANIQCHSFEQRILKLDPVTIGNSCVLMSGSYVMAGCKLMGNNKLYPFTLIMKNDQLPLNTHWKGLPALANATKHLPFEDESIDIILCIEATHAFGEPAAITQFVNEVVRVLRPNGYLLWCDVCYMNGSGISVYNLIANDELIIEEKINITRNVLHALDIQNKSRTDFIERYIQTEEHEYFRLFAGLPGTQVYEGMSQERSQYWRI</sequence>
<feature type="transmembrane region" description="Helical" evidence="8">
    <location>
        <begin position="2418"/>
        <end position="2443"/>
    </location>
</feature>
<feature type="transmembrane region" description="Helical" evidence="8">
    <location>
        <begin position="293"/>
        <end position="313"/>
    </location>
</feature>
<feature type="domain" description="Carrier" evidence="9">
    <location>
        <begin position="2069"/>
        <end position="2144"/>
    </location>
</feature>
<dbReference type="GO" id="GO:0005886">
    <property type="term" value="C:plasma membrane"/>
    <property type="evidence" value="ECO:0007669"/>
    <property type="project" value="TreeGrafter"/>
</dbReference>
<feature type="transmembrane region" description="Helical" evidence="8">
    <location>
        <begin position="471"/>
        <end position="497"/>
    </location>
</feature>
<dbReference type="PANTHER" id="PTHR11827:SF73">
    <property type="entry name" value="KAZACHOC, ISOFORM G"/>
    <property type="match status" value="1"/>
</dbReference>
<dbReference type="InterPro" id="IPR042099">
    <property type="entry name" value="ANL_N_sf"/>
</dbReference>
<feature type="transmembrane region" description="Helical" evidence="8">
    <location>
        <begin position="509"/>
        <end position="535"/>
    </location>
</feature>
<keyword evidence="4 8" id="KW-0812">Transmembrane</keyword>
<comment type="caution">
    <text evidence="10">The sequence shown here is derived from an EMBL/GenBank/DDBJ whole genome shotgun (WGS) entry which is preliminary data.</text>
</comment>
<evidence type="ECO:0000256" key="3">
    <source>
        <dbReference type="ARBA" id="ARBA00022553"/>
    </source>
</evidence>
<dbReference type="Gene3D" id="3.40.50.12780">
    <property type="entry name" value="N-terminal domain of ligase-like"/>
    <property type="match status" value="1"/>
</dbReference>
<dbReference type="GO" id="GO:0055064">
    <property type="term" value="P:chloride ion homeostasis"/>
    <property type="evidence" value="ECO:0007669"/>
    <property type="project" value="TreeGrafter"/>
</dbReference>
<dbReference type="CDD" id="cd05930">
    <property type="entry name" value="A_NRPS"/>
    <property type="match status" value="1"/>
</dbReference>
<dbReference type="InterPro" id="IPR023213">
    <property type="entry name" value="CAT-like_dom_sf"/>
</dbReference>
<feature type="transmembrane region" description="Helical" evidence="8">
    <location>
        <begin position="593"/>
        <end position="615"/>
    </location>
</feature>
<feature type="transmembrane region" description="Helical" evidence="8">
    <location>
        <begin position="2636"/>
        <end position="2657"/>
    </location>
</feature>
<dbReference type="SUPFAM" id="SSF56801">
    <property type="entry name" value="Acetyl-CoA synthetase-like"/>
    <property type="match status" value="1"/>
</dbReference>
<dbReference type="SUPFAM" id="SSF53335">
    <property type="entry name" value="S-adenosyl-L-methionine-dependent methyltransferases"/>
    <property type="match status" value="1"/>
</dbReference>
<dbReference type="InterPro" id="IPR004842">
    <property type="entry name" value="SLC12A_fam"/>
</dbReference>
<dbReference type="Gene3D" id="1.10.1200.10">
    <property type="entry name" value="ACP-like"/>
    <property type="match status" value="1"/>
</dbReference>
<feature type="compositionally biased region" description="Polar residues" evidence="7">
    <location>
        <begin position="1"/>
        <end position="19"/>
    </location>
</feature>
<evidence type="ECO:0000313" key="10">
    <source>
        <dbReference type="EMBL" id="CAF1411695.1"/>
    </source>
</evidence>
<dbReference type="Gene3D" id="3.30.559.30">
    <property type="entry name" value="Nonribosomal peptide synthetase, condensation domain"/>
    <property type="match status" value="1"/>
</dbReference>
<dbReference type="SUPFAM" id="SSF51161">
    <property type="entry name" value="Trimeric LpxA-like enzymes"/>
    <property type="match status" value="3"/>
</dbReference>
<accession>A0A815LKX7</accession>
<evidence type="ECO:0000256" key="1">
    <source>
        <dbReference type="ARBA" id="ARBA00004141"/>
    </source>
</evidence>
<dbReference type="InterPro" id="IPR004841">
    <property type="entry name" value="AA-permease/SLC12A_dom"/>
</dbReference>
<keyword evidence="6 8" id="KW-0472">Membrane</keyword>
<gene>
    <name evidence="10" type="ORF">VCS650_LOCUS37148</name>
</gene>
<dbReference type="OrthoDB" id="2020542at2759"/>
<dbReference type="InterPro" id="IPR011004">
    <property type="entry name" value="Trimer_LpxA-like_sf"/>
</dbReference>
<dbReference type="PROSITE" id="PS00455">
    <property type="entry name" value="AMP_BINDING"/>
    <property type="match status" value="1"/>
</dbReference>
<comment type="subcellular location">
    <subcellularLocation>
        <location evidence="1">Membrane</location>
        <topology evidence="1">Multi-pass membrane protein</topology>
    </subcellularLocation>
</comment>
<proteinExistence type="predicted"/>
<dbReference type="InterPro" id="IPR009081">
    <property type="entry name" value="PP-bd_ACP"/>
</dbReference>
<dbReference type="Proteomes" id="UP000663891">
    <property type="component" value="Unassembled WGS sequence"/>
</dbReference>
<dbReference type="GO" id="GO:0015379">
    <property type="term" value="F:potassium:chloride symporter activity"/>
    <property type="evidence" value="ECO:0007669"/>
    <property type="project" value="TreeGrafter"/>
</dbReference>
<dbReference type="InterPro" id="IPR029063">
    <property type="entry name" value="SAM-dependent_MTases_sf"/>
</dbReference>
<evidence type="ECO:0000256" key="8">
    <source>
        <dbReference type="SAM" id="Phobius"/>
    </source>
</evidence>
<dbReference type="InterPro" id="IPR018491">
    <property type="entry name" value="SLC12_C"/>
</dbReference>
<feature type="transmembrane region" description="Helical" evidence="8">
    <location>
        <begin position="150"/>
        <end position="176"/>
    </location>
</feature>
<organism evidence="10 11">
    <name type="scientific">Adineta steineri</name>
    <dbReference type="NCBI Taxonomy" id="433720"/>
    <lineage>
        <taxon>Eukaryota</taxon>
        <taxon>Metazoa</taxon>
        <taxon>Spiralia</taxon>
        <taxon>Gnathifera</taxon>
        <taxon>Rotifera</taxon>
        <taxon>Eurotatoria</taxon>
        <taxon>Bdelloidea</taxon>
        <taxon>Adinetida</taxon>
        <taxon>Adinetidae</taxon>
        <taxon>Adineta</taxon>
    </lineage>
</organism>
<evidence type="ECO:0000259" key="9">
    <source>
        <dbReference type="PROSITE" id="PS50075"/>
    </source>
</evidence>
<dbReference type="InterPro" id="IPR020845">
    <property type="entry name" value="AMP-binding_CS"/>
</dbReference>
<evidence type="ECO:0000256" key="2">
    <source>
        <dbReference type="ARBA" id="ARBA00022450"/>
    </source>
</evidence>
<dbReference type="Pfam" id="PF00668">
    <property type="entry name" value="Condensation"/>
    <property type="match status" value="1"/>
</dbReference>
<dbReference type="Pfam" id="PF00324">
    <property type="entry name" value="AA_permease"/>
    <property type="match status" value="2"/>
</dbReference>
<dbReference type="CDD" id="cd02440">
    <property type="entry name" value="AdoMet_MTases"/>
    <property type="match status" value="1"/>
</dbReference>
<dbReference type="Gene3D" id="3.30.559.10">
    <property type="entry name" value="Chloramphenicol acetyltransferase-like domain"/>
    <property type="match status" value="1"/>
</dbReference>
<dbReference type="InterPro" id="IPR001242">
    <property type="entry name" value="Condensation_dom"/>
</dbReference>
<dbReference type="GO" id="GO:0007268">
    <property type="term" value="P:chemical synaptic transmission"/>
    <property type="evidence" value="ECO:0007669"/>
    <property type="project" value="TreeGrafter"/>
</dbReference>